<dbReference type="AlphaFoldDB" id="A0A8T1NV40"/>
<sequence length="190" mass="21081">MIQCWGKTGHPSQLLMLQIKIHVSHPQIYSSKQPMLRKTGDSSVITLSNKVELQDSNKSVEKHQHARQVSFNDSVKSMEYSTYLDMPKSNEEMSDGKKKYALRSKFEGEKYESSSATLAIVMDGHSSSPAGECIKKSIDTHEGNRTEISHGDELLHSRTSKVILPSDSAASCSCSPLCLHVACLFLTNFC</sequence>
<protein>
    <submittedName>
        <fullName evidence="1">Uncharacterized protein</fullName>
    </submittedName>
</protein>
<evidence type="ECO:0000313" key="1">
    <source>
        <dbReference type="EMBL" id="KAG6632793.1"/>
    </source>
</evidence>
<reference evidence="1" key="1">
    <citation type="submission" date="2020-12" db="EMBL/GenBank/DDBJ databases">
        <title>WGS assembly of Carya illinoinensis cv. Pawnee.</title>
        <authorList>
            <person name="Platts A."/>
            <person name="Shu S."/>
            <person name="Wright S."/>
            <person name="Barry K."/>
            <person name="Edger P."/>
            <person name="Pires J.C."/>
            <person name="Schmutz J."/>
        </authorList>
    </citation>
    <scope>NUCLEOTIDE SEQUENCE</scope>
    <source>
        <tissue evidence="1">Leaf</tissue>
    </source>
</reference>
<accession>A0A8T1NV40</accession>
<gene>
    <name evidence="1" type="ORF">CIPAW_12G003000</name>
</gene>
<dbReference type="Proteomes" id="UP000811609">
    <property type="component" value="Chromosome 12"/>
</dbReference>
<organism evidence="1 2">
    <name type="scientific">Carya illinoinensis</name>
    <name type="common">Pecan</name>
    <dbReference type="NCBI Taxonomy" id="32201"/>
    <lineage>
        <taxon>Eukaryota</taxon>
        <taxon>Viridiplantae</taxon>
        <taxon>Streptophyta</taxon>
        <taxon>Embryophyta</taxon>
        <taxon>Tracheophyta</taxon>
        <taxon>Spermatophyta</taxon>
        <taxon>Magnoliopsida</taxon>
        <taxon>eudicotyledons</taxon>
        <taxon>Gunneridae</taxon>
        <taxon>Pentapetalae</taxon>
        <taxon>rosids</taxon>
        <taxon>fabids</taxon>
        <taxon>Fagales</taxon>
        <taxon>Juglandaceae</taxon>
        <taxon>Carya</taxon>
    </lineage>
</organism>
<name>A0A8T1NV40_CARIL</name>
<keyword evidence="2" id="KW-1185">Reference proteome</keyword>
<proteinExistence type="predicted"/>
<comment type="caution">
    <text evidence="1">The sequence shown here is derived from an EMBL/GenBank/DDBJ whole genome shotgun (WGS) entry which is preliminary data.</text>
</comment>
<evidence type="ECO:0000313" key="2">
    <source>
        <dbReference type="Proteomes" id="UP000811609"/>
    </source>
</evidence>
<dbReference type="EMBL" id="CM031820">
    <property type="protein sequence ID" value="KAG6632793.1"/>
    <property type="molecule type" value="Genomic_DNA"/>
</dbReference>